<protein>
    <submittedName>
        <fullName evidence="1">Uncharacterized protein</fullName>
    </submittedName>
</protein>
<proteinExistence type="predicted"/>
<sequence length="189" mass="21240">MKSYGGMSETNHREDYGGPDVGANLATILNSGDPVLHLFRWPAHIGAIIKWTGSFFTRSLRGLQFSTSGLLVGGTYIHHFRPAGQSGMRVVARISVASRYIFHKYLTKSFRAEKYLNHLHRADNSLNYPQLPQEAFAHCSTNELLLIDSTSKETELEPFYQGDHPCRMTIVGKSPVSKQIFVKISDLNR</sequence>
<evidence type="ECO:0000313" key="1">
    <source>
        <dbReference type="EMBL" id="RPA84030.1"/>
    </source>
</evidence>
<gene>
    <name evidence="1" type="ORF">BJ508DRAFT_413054</name>
</gene>
<name>A0A3N4IIP7_ASCIM</name>
<dbReference type="EMBL" id="ML119661">
    <property type="protein sequence ID" value="RPA84030.1"/>
    <property type="molecule type" value="Genomic_DNA"/>
</dbReference>
<dbReference type="Proteomes" id="UP000275078">
    <property type="component" value="Unassembled WGS sequence"/>
</dbReference>
<reference evidence="1 2" key="1">
    <citation type="journal article" date="2018" name="Nat. Ecol. Evol.">
        <title>Pezizomycetes genomes reveal the molecular basis of ectomycorrhizal truffle lifestyle.</title>
        <authorList>
            <person name="Murat C."/>
            <person name="Payen T."/>
            <person name="Noel B."/>
            <person name="Kuo A."/>
            <person name="Morin E."/>
            <person name="Chen J."/>
            <person name="Kohler A."/>
            <person name="Krizsan K."/>
            <person name="Balestrini R."/>
            <person name="Da Silva C."/>
            <person name="Montanini B."/>
            <person name="Hainaut M."/>
            <person name="Levati E."/>
            <person name="Barry K.W."/>
            <person name="Belfiori B."/>
            <person name="Cichocki N."/>
            <person name="Clum A."/>
            <person name="Dockter R.B."/>
            <person name="Fauchery L."/>
            <person name="Guy J."/>
            <person name="Iotti M."/>
            <person name="Le Tacon F."/>
            <person name="Lindquist E.A."/>
            <person name="Lipzen A."/>
            <person name="Malagnac F."/>
            <person name="Mello A."/>
            <person name="Molinier V."/>
            <person name="Miyauchi S."/>
            <person name="Poulain J."/>
            <person name="Riccioni C."/>
            <person name="Rubini A."/>
            <person name="Sitrit Y."/>
            <person name="Splivallo R."/>
            <person name="Traeger S."/>
            <person name="Wang M."/>
            <person name="Zifcakova L."/>
            <person name="Wipf D."/>
            <person name="Zambonelli A."/>
            <person name="Paolocci F."/>
            <person name="Nowrousian M."/>
            <person name="Ottonello S."/>
            <person name="Baldrian P."/>
            <person name="Spatafora J.W."/>
            <person name="Henrissat B."/>
            <person name="Nagy L.G."/>
            <person name="Aury J.M."/>
            <person name="Wincker P."/>
            <person name="Grigoriev I.V."/>
            <person name="Bonfante P."/>
            <person name="Martin F.M."/>
        </authorList>
    </citation>
    <scope>NUCLEOTIDE SEQUENCE [LARGE SCALE GENOMIC DNA]</scope>
    <source>
        <strain evidence="1 2">RN42</strain>
    </source>
</reference>
<evidence type="ECO:0000313" key="2">
    <source>
        <dbReference type="Proteomes" id="UP000275078"/>
    </source>
</evidence>
<accession>A0A3N4IIP7</accession>
<dbReference type="AlphaFoldDB" id="A0A3N4IIP7"/>
<organism evidence="1 2">
    <name type="scientific">Ascobolus immersus RN42</name>
    <dbReference type="NCBI Taxonomy" id="1160509"/>
    <lineage>
        <taxon>Eukaryota</taxon>
        <taxon>Fungi</taxon>
        <taxon>Dikarya</taxon>
        <taxon>Ascomycota</taxon>
        <taxon>Pezizomycotina</taxon>
        <taxon>Pezizomycetes</taxon>
        <taxon>Pezizales</taxon>
        <taxon>Ascobolaceae</taxon>
        <taxon>Ascobolus</taxon>
    </lineage>
</organism>
<keyword evidence="2" id="KW-1185">Reference proteome</keyword>